<comment type="caution">
    <text evidence="5">The sequence shown here is derived from an EMBL/GenBank/DDBJ whole genome shotgun (WGS) entry which is preliminary data.</text>
</comment>
<dbReference type="Proteomes" id="UP000245412">
    <property type="component" value="Unassembled WGS sequence"/>
</dbReference>
<evidence type="ECO:0000313" key="6">
    <source>
        <dbReference type="Proteomes" id="UP000245412"/>
    </source>
</evidence>
<dbReference type="RefSeq" id="WP_276538830.1">
    <property type="nucleotide sequence ID" value="NZ_JANKBI010000016.1"/>
</dbReference>
<dbReference type="GO" id="GO:0006355">
    <property type="term" value="P:regulation of DNA-templated transcription"/>
    <property type="evidence" value="ECO:0007669"/>
    <property type="project" value="InterPro"/>
</dbReference>
<dbReference type="SUPFAM" id="SSF48452">
    <property type="entry name" value="TPR-like"/>
    <property type="match status" value="1"/>
</dbReference>
<dbReference type="PROSITE" id="PS50043">
    <property type="entry name" value="HTH_LUXR_2"/>
    <property type="match status" value="1"/>
</dbReference>
<keyword evidence="3" id="KW-0804">Transcription</keyword>
<evidence type="ECO:0000256" key="1">
    <source>
        <dbReference type="ARBA" id="ARBA00023015"/>
    </source>
</evidence>
<dbReference type="InterPro" id="IPR000792">
    <property type="entry name" value="Tscrpt_reg_LuxR_C"/>
</dbReference>
<accession>A0AB73SZG7</accession>
<dbReference type="Gene3D" id="3.40.50.300">
    <property type="entry name" value="P-loop containing nucleotide triphosphate hydrolases"/>
    <property type="match status" value="1"/>
</dbReference>
<dbReference type="InterPro" id="IPR027417">
    <property type="entry name" value="P-loop_NTPase"/>
</dbReference>
<reference evidence="5 6" key="1">
    <citation type="submission" date="2018-05" db="EMBL/GenBank/DDBJ databases">
        <authorList>
            <person name="Goeker M."/>
            <person name="Huntemann M."/>
            <person name="Clum A."/>
            <person name="Pillay M."/>
            <person name="Palaniappan K."/>
            <person name="Varghese N."/>
            <person name="Mikhailova N."/>
            <person name="Stamatis D."/>
            <person name="Reddy T."/>
            <person name="Daum C."/>
            <person name="Shapiro N."/>
            <person name="Ivanova N."/>
            <person name="Kyrpides N."/>
            <person name="Woyke T."/>
        </authorList>
    </citation>
    <scope>NUCLEOTIDE SEQUENCE [LARGE SCALE GENOMIC DNA]</scope>
    <source>
        <strain evidence="5 6">DSM 26524</strain>
    </source>
</reference>
<protein>
    <submittedName>
        <fullName evidence="5">LuxR family maltose regulon positive regulatory protein</fullName>
    </submittedName>
</protein>
<keyword evidence="1" id="KW-0805">Transcription regulation</keyword>
<keyword evidence="6" id="KW-1185">Reference proteome</keyword>
<evidence type="ECO:0000313" key="5">
    <source>
        <dbReference type="EMBL" id="PWJ72807.1"/>
    </source>
</evidence>
<dbReference type="InterPro" id="IPR016032">
    <property type="entry name" value="Sig_transdc_resp-reg_C-effctor"/>
</dbReference>
<dbReference type="PRINTS" id="PR00038">
    <property type="entry name" value="HTHLUXR"/>
</dbReference>
<dbReference type="GO" id="GO:0003677">
    <property type="term" value="F:DNA binding"/>
    <property type="evidence" value="ECO:0007669"/>
    <property type="project" value="UniProtKB-KW"/>
</dbReference>
<evidence type="ECO:0000256" key="3">
    <source>
        <dbReference type="ARBA" id="ARBA00023163"/>
    </source>
</evidence>
<organism evidence="5 6">
    <name type="scientific">Murimonas intestini</name>
    <dbReference type="NCBI Taxonomy" id="1337051"/>
    <lineage>
        <taxon>Bacteria</taxon>
        <taxon>Bacillati</taxon>
        <taxon>Bacillota</taxon>
        <taxon>Clostridia</taxon>
        <taxon>Lachnospirales</taxon>
        <taxon>Lachnospiraceae</taxon>
        <taxon>Murimonas</taxon>
    </lineage>
</organism>
<dbReference type="CDD" id="cd06170">
    <property type="entry name" value="LuxR_C_like"/>
    <property type="match status" value="1"/>
</dbReference>
<dbReference type="SUPFAM" id="SSF52540">
    <property type="entry name" value="P-loop containing nucleoside triphosphate hydrolases"/>
    <property type="match status" value="1"/>
</dbReference>
<dbReference type="InterPro" id="IPR059106">
    <property type="entry name" value="WHD_MalT"/>
</dbReference>
<dbReference type="Pfam" id="PF00196">
    <property type="entry name" value="GerE"/>
    <property type="match status" value="1"/>
</dbReference>
<dbReference type="AlphaFoldDB" id="A0AB73SZG7"/>
<dbReference type="Gene3D" id="1.25.40.10">
    <property type="entry name" value="Tetratricopeptide repeat domain"/>
    <property type="match status" value="1"/>
</dbReference>
<dbReference type="PANTHER" id="PTHR44688:SF16">
    <property type="entry name" value="DNA-BINDING TRANSCRIPTIONAL ACTIVATOR DEVR_DOSR"/>
    <property type="match status" value="1"/>
</dbReference>
<dbReference type="SUPFAM" id="SSF46894">
    <property type="entry name" value="C-terminal effector domain of the bipartite response regulators"/>
    <property type="match status" value="1"/>
</dbReference>
<sequence>MERDYVKQSDFPVMPVKCRIPAPRKNYIPRRKLTRQLEAVGEYRVTVIKAGAGSGKTTLLSLFFKEKGAEDTKWIALDERMDQVFLFWRYILFVLRDCLQGEEGALSASFEENVQKDILWQMLAVFVNKIREDREIYLVLDDFQHIRNEFLIETIDYFIRSMPGNMHLILLSRETPGIYMGALSVQGQLLLLTEEDLRLTEEECRGFLIHTLGFQETDPSVEKIALTSNGWIGGAQLLAVASRLQKNKVYANTSERVIYEYIGQEIFFTLSGEEQEFLVKTSVLEYFSRSICEELLPHIAFDRVMGMILDKNLFVVNIGEDGREYSYHGILRGFLLHMLEKDREEKRELCRRAAPIYFRIGDQEEGVRLLQEAEDYETLMEKLLSMPQNVVTFSYMSHVPISEAVKNVNFAYQYFFCHYASLDFEKCDEIYRYIKENKMDDPVFQAFGNVNIFFNVNWDFKNITVLSLEQIEEMGMNEVTKAYLLIKEAYFFFLQENGKEAVRYLDRAESIYKTAGNIYIECFVLIEKTQVLEAYGELGQALRLYYRMKSYIESVPTIEASYHIGLAGLHIKQMNMDEAWEELELAKASVKKGADSVSTAYLYTLAEWYYIDGQSGKAGEILKVLEKDEMYRNIYFLARLLRYPIYIEHSGELTERFRQEYEHADAVQKNMDSELLMIGICYDTGKTGEALDMADSLIARARKSGNKLKIAEGSMLKARMLYEGGGDRRVLLNLFVEAVSYGTENGLALPFWYEKETAAAILEAFPQEIKKRLSPEAVDFVRKAAAQKTGRQGGGSRRMRYNLYELTARELEVIKEMEQGRSNKEIAESLCISMATVKTHIINIYSKLGVSNRVAAINKMRDW</sequence>
<evidence type="ECO:0000259" key="4">
    <source>
        <dbReference type="PROSITE" id="PS50043"/>
    </source>
</evidence>
<dbReference type="Pfam" id="PF25873">
    <property type="entry name" value="WHD_MalT"/>
    <property type="match status" value="1"/>
</dbReference>
<evidence type="ECO:0000256" key="2">
    <source>
        <dbReference type="ARBA" id="ARBA00023125"/>
    </source>
</evidence>
<gene>
    <name evidence="5" type="ORF">C7383_116121</name>
</gene>
<dbReference type="PANTHER" id="PTHR44688">
    <property type="entry name" value="DNA-BINDING TRANSCRIPTIONAL ACTIVATOR DEVR_DOSR"/>
    <property type="match status" value="1"/>
</dbReference>
<dbReference type="Gene3D" id="1.10.10.10">
    <property type="entry name" value="Winged helix-like DNA-binding domain superfamily/Winged helix DNA-binding domain"/>
    <property type="match status" value="1"/>
</dbReference>
<keyword evidence="2" id="KW-0238">DNA-binding</keyword>
<dbReference type="PROSITE" id="PS00622">
    <property type="entry name" value="HTH_LUXR_1"/>
    <property type="match status" value="1"/>
</dbReference>
<dbReference type="InterPro" id="IPR011990">
    <property type="entry name" value="TPR-like_helical_dom_sf"/>
</dbReference>
<proteinExistence type="predicted"/>
<dbReference type="SMART" id="SM00421">
    <property type="entry name" value="HTH_LUXR"/>
    <property type="match status" value="1"/>
</dbReference>
<name>A0AB73SZG7_9FIRM</name>
<dbReference type="EMBL" id="QGGY01000016">
    <property type="protein sequence ID" value="PWJ72807.1"/>
    <property type="molecule type" value="Genomic_DNA"/>
</dbReference>
<feature type="domain" description="HTH luxR-type" evidence="4">
    <location>
        <begin position="799"/>
        <end position="863"/>
    </location>
</feature>
<dbReference type="InterPro" id="IPR036388">
    <property type="entry name" value="WH-like_DNA-bd_sf"/>
</dbReference>